<keyword evidence="5 13" id="KW-0929">Antimicrobial</keyword>
<dbReference type="Gene3D" id="3.15.20.10">
    <property type="entry name" value="Bactericidal permeability-increasing protein, domain 2"/>
    <property type="match status" value="1"/>
</dbReference>
<dbReference type="InterPro" id="IPR030675">
    <property type="entry name" value="BPI/LBP"/>
</dbReference>
<evidence type="ECO:0000256" key="4">
    <source>
        <dbReference type="ARBA" id="ARBA00022525"/>
    </source>
</evidence>
<dbReference type="InterPro" id="IPR017942">
    <property type="entry name" value="Lipid-bd_serum_glycop_N"/>
</dbReference>
<dbReference type="CDD" id="cd00026">
    <property type="entry name" value="BPI2"/>
    <property type="match status" value="1"/>
</dbReference>
<dbReference type="GO" id="GO:0031663">
    <property type="term" value="P:lipopolysaccharide-mediated signaling pathway"/>
    <property type="evidence" value="ECO:0007669"/>
    <property type="project" value="TreeGrafter"/>
</dbReference>
<accession>A0AAW1BRH8</accession>
<evidence type="ECO:0000256" key="8">
    <source>
        <dbReference type="ARBA" id="ARBA00023022"/>
    </source>
</evidence>
<dbReference type="Pfam" id="PF02886">
    <property type="entry name" value="LBP_BPI_CETP_C"/>
    <property type="match status" value="1"/>
</dbReference>
<feature type="domain" description="Lipid-binding serum glycoprotein N-terminal" evidence="15">
    <location>
        <begin position="28"/>
        <end position="251"/>
    </location>
</feature>
<keyword evidence="9 12" id="KW-1015">Disulfide bond</keyword>
<gene>
    <name evidence="17" type="ORF">NXF25_009858</name>
</gene>
<feature type="domain" description="Lipid-binding serum glycoprotein C-terminal" evidence="16">
    <location>
        <begin position="266"/>
        <end position="469"/>
    </location>
</feature>
<dbReference type="InterPro" id="IPR017943">
    <property type="entry name" value="Bactericidal_perm-incr_a/b_dom"/>
</dbReference>
<reference evidence="17 18" key="1">
    <citation type="journal article" date="2024" name="Proc. Natl. Acad. Sci. U.S.A.">
        <title>The genetic regulatory architecture and epigenomic basis for age-related changes in rattlesnake venom.</title>
        <authorList>
            <person name="Hogan M.P."/>
            <person name="Holding M.L."/>
            <person name="Nystrom G.S."/>
            <person name="Colston T.J."/>
            <person name="Bartlett D.A."/>
            <person name="Mason A.J."/>
            <person name="Ellsworth S.A."/>
            <person name="Rautsaw R.M."/>
            <person name="Lawrence K.C."/>
            <person name="Strickland J.L."/>
            <person name="He B."/>
            <person name="Fraser P."/>
            <person name="Margres M.J."/>
            <person name="Gilbert D.M."/>
            <person name="Gibbs H.L."/>
            <person name="Parkinson C.L."/>
            <person name="Rokyta D.R."/>
        </authorList>
    </citation>
    <scope>NUCLEOTIDE SEQUENCE [LARGE SCALE GENOMIC DNA]</scope>
    <source>
        <strain evidence="17">DRR0105</strain>
    </source>
</reference>
<evidence type="ECO:0000256" key="3">
    <source>
        <dbReference type="ARBA" id="ARBA00017827"/>
    </source>
</evidence>
<dbReference type="Gene3D" id="3.15.10.10">
    <property type="entry name" value="Bactericidal permeability-increasing protein, domain 1"/>
    <property type="match status" value="1"/>
</dbReference>
<keyword evidence="10 13" id="KW-0325">Glycoprotein</keyword>
<dbReference type="PIRSF" id="PIRSF002417">
    <property type="entry name" value="Lipid_binding_protein"/>
    <property type="match status" value="1"/>
</dbReference>
<evidence type="ECO:0000256" key="6">
    <source>
        <dbReference type="ARBA" id="ARBA00022588"/>
    </source>
</evidence>
<evidence type="ECO:0000313" key="17">
    <source>
        <dbReference type="EMBL" id="KAK9405031.1"/>
    </source>
</evidence>
<evidence type="ECO:0000256" key="10">
    <source>
        <dbReference type="ARBA" id="ARBA00023180"/>
    </source>
</evidence>
<keyword evidence="8 13" id="KW-0044">Antibiotic</keyword>
<dbReference type="CDD" id="cd00025">
    <property type="entry name" value="BPI1"/>
    <property type="match status" value="1"/>
</dbReference>
<proteinExistence type="inferred from homology"/>
<dbReference type="SUPFAM" id="SSF55394">
    <property type="entry name" value="Bactericidal permeability-increasing protein, BPI"/>
    <property type="match status" value="2"/>
</dbReference>
<evidence type="ECO:0000256" key="12">
    <source>
        <dbReference type="PIRSR" id="PIRSR002417-50"/>
    </source>
</evidence>
<organism evidence="17 18">
    <name type="scientific">Crotalus adamanteus</name>
    <name type="common">Eastern diamondback rattlesnake</name>
    <dbReference type="NCBI Taxonomy" id="8729"/>
    <lineage>
        <taxon>Eukaryota</taxon>
        <taxon>Metazoa</taxon>
        <taxon>Chordata</taxon>
        <taxon>Craniata</taxon>
        <taxon>Vertebrata</taxon>
        <taxon>Euteleostomi</taxon>
        <taxon>Lepidosauria</taxon>
        <taxon>Squamata</taxon>
        <taxon>Bifurcata</taxon>
        <taxon>Unidentata</taxon>
        <taxon>Episquamata</taxon>
        <taxon>Toxicofera</taxon>
        <taxon>Serpentes</taxon>
        <taxon>Colubroidea</taxon>
        <taxon>Viperidae</taxon>
        <taxon>Crotalinae</taxon>
        <taxon>Crotalus</taxon>
    </lineage>
</organism>
<protein>
    <recommendedName>
        <fullName evidence="3 13">Bactericidal permeability-increasing protein</fullName>
        <shortName evidence="13">BPI</shortName>
    </recommendedName>
</protein>
<dbReference type="SMART" id="SM00328">
    <property type="entry name" value="BPI1"/>
    <property type="match status" value="1"/>
</dbReference>
<sequence length="474" mass="52776">MCRVSLLAFWLCCVVPSSEAVNPGFAGRITRKGLDYACQQGVATLQKDLLAITLPEFSGSYRVKVIGNVDYRFYSLNIRRFELPHSTIEPMPGQGVRASIRNALAEMTGCWQLKKRWLKDQGSFELKVDGISISVGLQLGRDGAGRPTITILDCNTHISNVDIDISGKWEWLYNLFKSKVESAFKTAMESKICDIVRTSVNSKLESHLQSLPVTTRIDNTSSIDYSLVGPPIATSDCVDLDLKGEFFSNTQRTPAPFPPPPLSFPVDPDRMVQFAISTYFFNTAGQVYYQAERLTSWIVDDMVPKEIKIRLNTACFEPFIPQIKKLYPSMPMKLRVSPSSAPFLSISPESISLAPSVDIQAFAILPNSSLAPLFLIEVTTSVSAKVDVNSTRIFGDLKMGRMRFSLKHSDVGIFSVQLLETLINFVTASILIPQMNARLAEGFPLPLLDHLEISNPILQAHQDFLLFASDVRYE</sequence>
<feature type="signal peptide" evidence="14">
    <location>
        <begin position="1"/>
        <end position="20"/>
    </location>
</feature>
<keyword evidence="18" id="KW-1185">Reference proteome</keyword>
<comment type="caution">
    <text evidence="17">The sequence shown here is derived from an EMBL/GenBank/DDBJ whole genome shotgun (WGS) entry which is preliminary data.</text>
</comment>
<dbReference type="AlphaFoldDB" id="A0AAW1BRH8"/>
<dbReference type="GO" id="GO:0050829">
    <property type="term" value="P:defense response to Gram-negative bacterium"/>
    <property type="evidence" value="ECO:0007669"/>
    <property type="project" value="UniProtKB-UniRule"/>
</dbReference>
<evidence type="ECO:0000256" key="7">
    <source>
        <dbReference type="ARBA" id="ARBA00022859"/>
    </source>
</evidence>
<evidence type="ECO:0000313" key="18">
    <source>
        <dbReference type="Proteomes" id="UP001474421"/>
    </source>
</evidence>
<evidence type="ECO:0000256" key="11">
    <source>
        <dbReference type="ARBA" id="ARBA00025943"/>
    </source>
</evidence>
<evidence type="ECO:0000256" key="2">
    <source>
        <dbReference type="ARBA" id="ARBA00007292"/>
    </source>
</evidence>
<feature type="disulfide bond" evidence="12">
    <location>
        <begin position="154"/>
        <end position="193"/>
    </location>
</feature>
<comment type="subunit">
    <text evidence="11 13">Monomer. Homodimer; disulfide-linked.</text>
</comment>
<keyword evidence="7 13" id="KW-0391">Immunity</keyword>
<dbReference type="GO" id="GO:0045087">
    <property type="term" value="P:innate immune response"/>
    <property type="evidence" value="ECO:0007669"/>
    <property type="project" value="UniProtKB-UniRule"/>
</dbReference>
<comment type="similarity">
    <text evidence="2">Belongs to the BPI/LBP/Plunc superfamily. BPI/LBP family.</text>
</comment>
<comment type="domain">
    <text evidence="13">The N-terminal region may be exposed to the interior of the granule, whereas the C-terminal portion may be embedded in the membrane. During phagocytosis and degranulation, proteases may be released and activated and cleave BPI at the junction of the N- and C-terminal portions of the molecule, providing controlled release of the N-terminal antibacterial fragment when bacteria are ingested.</text>
</comment>
<dbReference type="FunFam" id="3.15.10.10:FF:000001">
    <property type="entry name" value="phospholipid transfer protein-like"/>
    <property type="match status" value="1"/>
</dbReference>
<comment type="subcellular location">
    <subcellularLocation>
        <location evidence="1 13">Secreted</location>
    </subcellularLocation>
</comment>
<evidence type="ECO:0000256" key="1">
    <source>
        <dbReference type="ARBA" id="ARBA00004613"/>
    </source>
</evidence>
<dbReference type="SMART" id="SM00329">
    <property type="entry name" value="BPI2"/>
    <property type="match status" value="1"/>
</dbReference>
<dbReference type="FunFam" id="3.15.20.10:FF:000001">
    <property type="entry name" value="Phospholipid transfer protein"/>
    <property type="match status" value="1"/>
</dbReference>
<dbReference type="Proteomes" id="UP001474421">
    <property type="component" value="Unassembled WGS sequence"/>
</dbReference>
<evidence type="ECO:0000256" key="13">
    <source>
        <dbReference type="RuleBase" id="RU369039"/>
    </source>
</evidence>
<keyword evidence="13 14" id="KW-0732">Signal</keyword>
<dbReference type="PANTHER" id="PTHR10504">
    <property type="entry name" value="BACTERICIDAL PERMEABILITY-INCREASING BPI PROTEIN-RELATED"/>
    <property type="match status" value="1"/>
</dbReference>
<dbReference type="GO" id="GO:0005615">
    <property type="term" value="C:extracellular space"/>
    <property type="evidence" value="ECO:0007669"/>
    <property type="project" value="UniProtKB-UniRule"/>
</dbReference>
<name>A0AAW1BRH8_CROAD</name>
<keyword evidence="4 13" id="KW-0964">Secreted</keyword>
<evidence type="ECO:0000256" key="5">
    <source>
        <dbReference type="ARBA" id="ARBA00022529"/>
    </source>
</evidence>
<dbReference type="GO" id="GO:0001530">
    <property type="term" value="F:lipopolysaccharide binding"/>
    <property type="evidence" value="ECO:0007669"/>
    <property type="project" value="TreeGrafter"/>
</dbReference>
<dbReference type="PANTHER" id="PTHR10504:SF84">
    <property type="entry name" value="BACTERICIDAL PERMEABILITY-INCREASING PROTEIN"/>
    <property type="match status" value="1"/>
</dbReference>
<dbReference type="EMBL" id="JAOTOJ010000003">
    <property type="protein sequence ID" value="KAK9405031.1"/>
    <property type="molecule type" value="Genomic_DNA"/>
</dbReference>
<dbReference type="Pfam" id="PF01273">
    <property type="entry name" value="LBP_BPI_CETP"/>
    <property type="match status" value="1"/>
</dbReference>
<feature type="chain" id="PRO_5043968210" description="Bactericidal permeability-increasing protein" evidence="14">
    <location>
        <begin position="21"/>
        <end position="474"/>
    </location>
</feature>
<evidence type="ECO:0000256" key="14">
    <source>
        <dbReference type="SAM" id="SignalP"/>
    </source>
</evidence>
<dbReference type="InterPro" id="IPR032942">
    <property type="entry name" value="BPI/LBP/Plunc"/>
</dbReference>
<evidence type="ECO:0000256" key="9">
    <source>
        <dbReference type="ARBA" id="ARBA00023157"/>
    </source>
</evidence>
<keyword evidence="6 13" id="KW-0399">Innate immunity</keyword>
<dbReference type="InterPro" id="IPR001124">
    <property type="entry name" value="Lipid-bd_serum_glycop_C"/>
</dbReference>
<comment type="domain">
    <text evidence="13">The N- and C-terminal barrels adopt an identical fold despite having only 13% of conserved residues.</text>
</comment>
<comment type="function">
    <text evidence="13">The cytotoxic action of BPI is limited to many species of Gram-negative bacteria; this specificity may be explained by a strong affinity of the very basic N-terminal half for the negatively charged lipopolysaccharides that are unique to the Gram-negative bacterial outer envelope.</text>
</comment>
<evidence type="ECO:0000259" key="15">
    <source>
        <dbReference type="SMART" id="SM00328"/>
    </source>
</evidence>
<evidence type="ECO:0000259" key="16">
    <source>
        <dbReference type="SMART" id="SM00329"/>
    </source>
</evidence>